<keyword evidence="1" id="KW-0808">Transferase</keyword>
<keyword evidence="4" id="KW-1185">Reference proteome</keyword>
<proteinExistence type="predicted"/>
<feature type="region of interest" description="Disordered" evidence="2">
    <location>
        <begin position="317"/>
        <end position="357"/>
    </location>
</feature>
<keyword evidence="1" id="KW-0067">ATP-binding</keyword>
<feature type="compositionally biased region" description="Basic and acidic residues" evidence="2">
    <location>
        <begin position="348"/>
        <end position="357"/>
    </location>
</feature>
<keyword evidence="1" id="KW-0418">Kinase</keyword>
<comment type="domain">
    <text evidence="1">The EXKPK motif is conserved in inositol-pentakisphosphate 2-kinases of both family 1 and 2.</text>
</comment>
<evidence type="ECO:0000313" key="4">
    <source>
        <dbReference type="Proteomes" id="UP001215598"/>
    </source>
</evidence>
<feature type="compositionally biased region" description="Polar residues" evidence="2">
    <location>
        <begin position="248"/>
        <end position="262"/>
    </location>
</feature>
<dbReference type="EMBL" id="JARKIB010000002">
    <property type="protein sequence ID" value="KAJ7784381.1"/>
    <property type="molecule type" value="Genomic_DNA"/>
</dbReference>
<feature type="region of interest" description="Disordered" evidence="2">
    <location>
        <begin position="248"/>
        <end position="274"/>
    </location>
</feature>
<accession>A0AAD7P1X8</accession>
<comment type="caution">
    <text evidence="3">The sequence shown here is derived from an EMBL/GenBank/DDBJ whole genome shotgun (WGS) entry which is preliminary data.</text>
</comment>
<dbReference type="Proteomes" id="UP001215598">
    <property type="component" value="Unassembled WGS sequence"/>
</dbReference>
<comment type="catalytic activity">
    <reaction evidence="1">
        <text>1D-myo-inositol 1,3,4,5,6-pentakisphosphate + ATP = 1D-myo-inositol hexakisphosphate + ADP + H(+)</text>
        <dbReference type="Rhea" id="RHEA:20313"/>
        <dbReference type="ChEBI" id="CHEBI:15378"/>
        <dbReference type="ChEBI" id="CHEBI:30616"/>
        <dbReference type="ChEBI" id="CHEBI:57733"/>
        <dbReference type="ChEBI" id="CHEBI:58130"/>
        <dbReference type="ChEBI" id="CHEBI:456216"/>
        <dbReference type="EC" id="2.7.1.158"/>
    </reaction>
</comment>
<name>A0AAD7P1X8_9AGAR</name>
<evidence type="ECO:0000256" key="2">
    <source>
        <dbReference type="SAM" id="MobiDB-lite"/>
    </source>
</evidence>
<dbReference type="AlphaFoldDB" id="A0AAD7P1X8"/>
<reference evidence="3" key="1">
    <citation type="submission" date="2023-03" db="EMBL/GenBank/DDBJ databases">
        <title>Massive genome expansion in bonnet fungi (Mycena s.s.) driven by repeated elements and novel gene families across ecological guilds.</title>
        <authorList>
            <consortium name="Lawrence Berkeley National Laboratory"/>
            <person name="Harder C.B."/>
            <person name="Miyauchi S."/>
            <person name="Viragh M."/>
            <person name="Kuo A."/>
            <person name="Thoen E."/>
            <person name="Andreopoulos B."/>
            <person name="Lu D."/>
            <person name="Skrede I."/>
            <person name="Drula E."/>
            <person name="Henrissat B."/>
            <person name="Morin E."/>
            <person name="Kohler A."/>
            <person name="Barry K."/>
            <person name="LaButti K."/>
            <person name="Morin E."/>
            <person name="Salamov A."/>
            <person name="Lipzen A."/>
            <person name="Mereny Z."/>
            <person name="Hegedus B."/>
            <person name="Baldrian P."/>
            <person name="Stursova M."/>
            <person name="Weitz H."/>
            <person name="Taylor A."/>
            <person name="Grigoriev I.V."/>
            <person name="Nagy L.G."/>
            <person name="Martin F."/>
            <person name="Kauserud H."/>
        </authorList>
    </citation>
    <scope>NUCLEOTIDE SEQUENCE</scope>
    <source>
        <strain evidence="3">CBHHK182m</strain>
    </source>
</reference>
<sequence length="357" mass="39192">MQHSGTHLPPVNIQPPRQWWNFEGFRGADSVEVELSRGRNKGAKDKMRQCFRPLTLTDITGGLDICERGAQWCYQGPSNPFFDGIVLRLRKRALDNTDTYGHDSEQKDRIIKFQGKCLERLFSPAHLPRMKDPKEAVISALLPVLDTYCTQFRACSTSRALLPLRRHANWLTTHLCDWTDFLAAYLAYLLSATFKDCYILVRVPDGTATVVDLDPKSVDRLRKWEQLDKEIVTAHAAVPKMVIYAGVSSDQAPSPHPTNLKSRPSEGVSGSAALGVDESAGSGVTQYAPDIVAPSVLYSSSSSAMQTRQVGMVAINTTSRVGGVGQAGRTSPSGRRKPSNSPKSGGRCTERGTEESL</sequence>
<protein>
    <recommendedName>
        <fullName evidence="1">Inositol-pentakisphosphate 2-kinase</fullName>
        <ecNumber evidence="1">2.7.1.158</ecNumber>
    </recommendedName>
</protein>
<dbReference type="GO" id="GO:0035299">
    <property type="term" value="F:inositol-1,3,4,5,6-pentakisphosphate 2-kinase activity"/>
    <property type="evidence" value="ECO:0007669"/>
    <property type="project" value="UniProtKB-EC"/>
</dbReference>
<evidence type="ECO:0000313" key="3">
    <source>
        <dbReference type="EMBL" id="KAJ7784381.1"/>
    </source>
</evidence>
<comment type="function">
    <text evidence="1">Phosphorylates Ins(1,3,4,5,6)P5 at position 2 to form Ins(1,2,3,4,5,6)P6 (InsP6 or phytate).</text>
</comment>
<keyword evidence="1" id="KW-0547">Nucleotide-binding</keyword>
<evidence type="ECO:0000256" key="1">
    <source>
        <dbReference type="RuleBase" id="RU364126"/>
    </source>
</evidence>
<organism evidence="3 4">
    <name type="scientific">Mycena metata</name>
    <dbReference type="NCBI Taxonomy" id="1033252"/>
    <lineage>
        <taxon>Eukaryota</taxon>
        <taxon>Fungi</taxon>
        <taxon>Dikarya</taxon>
        <taxon>Basidiomycota</taxon>
        <taxon>Agaricomycotina</taxon>
        <taxon>Agaricomycetes</taxon>
        <taxon>Agaricomycetidae</taxon>
        <taxon>Agaricales</taxon>
        <taxon>Marasmiineae</taxon>
        <taxon>Mycenaceae</taxon>
        <taxon>Mycena</taxon>
    </lineage>
</organism>
<dbReference type="EC" id="2.7.1.158" evidence="1"/>
<dbReference type="InterPro" id="IPR009286">
    <property type="entry name" value="Ins_P5_2-kin"/>
</dbReference>
<dbReference type="Pfam" id="PF06090">
    <property type="entry name" value="Ins_P5_2-kin"/>
    <property type="match status" value="2"/>
</dbReference>
<dbReference type="GO" id="GO:0005524">
    <property type="term" value="F:ATP binding"/>
    <property type="evidence" value="ECO:0007669"/>
    <property type="project" value="UniProtKB-KW"/>
</dbReference>
<gene>
    <name evidence="3" type="ORF">B0H16DRAFT_1681796</name>
</gene>
<feature type="compositionally biased region" description="Polar residues" evidence="2">
    <location>
        <begin position="328"/>
        <end position="343"/>
    </location>
</feature>